<proteinExistence type="predicted"/>
<evidence type="ECO:0000313" key="2">
    <source>
        <dbReference type="EMBL" id="SUF94476.1"/>
    </source>
</evidence>
<gene>
    <name evidence="2" type="ORF">NCTC6385_01362</name>
</gene>
<evidence type="ECO:0000313" key="3">
    <source>
        <dbReference type="Proteomes" id="UP000254463"/>
    </source>
</evidence>
<name>A0A7D8IUN2_SALER</name>
<sequence>MEEENSKIISKFNIIATCAQILLALATIYFTYTISEKQNRISKLEYSPLFVLEKDQLYTKDFIPTGTDEIKITNEGYAVNNYSSDVDSILTIYYSFNHQSKSLIYNLDYFSVMSHKSGGKGEMTSGIGENNIRKLLEIKTKTKSILENHHPDYINFELKHIAKVTYTNIEMDEGYAYFSDANAINQEDYAKLKQTIKNKDVVSFGQLQPENLAKIIIESFSQK</sequence>
<dbReference type="AlphaFoldDB" id="A0A7D8IUN2"/>
<accession>A0A7D8IUN2</accession>
<dbReference type="Proteomes" id="UP000254463">
    <property type="component" value="Unassembled WGS sequence"/>
</dbReference>
<keyword evidence="1" id="KW-0812">Transmembrane</keyword>
<feature type="transmembrane region" description="Helical" evidence="1">
    <location>
        <begin position="12"/>
        <end position="32"/>
    </location>
</feature>
<organism evidence="2 3">
    <name type="scientific">Salmonella enterica</name>
    <name type="common">Salmonella choleraesuis</name>
    <dbReference type="NCBI Taxonomy" id="28901"/>
    <lineage>
        <taxon>Bacteria</taxon>
        <taxon>Pseudomonadati</taxon>
        <taxon>Pseudomonadota</taxon>
        <taxon>Gammaproteobacteria</taxon>
        <taxon>Enterobacterales</taxon>
        <taxon>Enterobacteriaceae</taxon>
        <taxon>Salmonella</taxon>
    </lineage>
</organism>
<keyword evidence="1" id="KW-0472">Membrane</keyword>
<keyword evidence="1" id="KW-1133">Transmembrane helix</keyword>
<dbReference type="EMBL" id="UGWV01000002">
    <property type="protein sequence ID" value="SUF94476.1"/>
    <property type="molecule type" value="Genomic_DNA"/>
</dbReference>
<protein>
    <submittedName>
        <fullName evidence="2">Uncharacterized protein</fullName>
    </submittedName>
</protein>
<reference evidence="2 3" key="1">
    <citation type="submission" date="2018-06" db="EMBL/GenBank/DDBJ databases">
        <authorList>
            <consortium name="Pathogen Informatics"/>
            <person name="Doyle S."/>
        </authorList>
    </citation>
    <scope>NUCLEOTIDE SEQUENCE [LARGE SCALE GENOMIC DNA]</scope>
    <source>
        <strain evidence="2 3">NCTC6385</strain>
    </source>
</reference>
<evidence type="ECO:0000256" key="1">
    <source>
        <dbReference type="SAM" id="Phobius"/>
    </source>
</evidence>